<dbReference type="AlphaFoldDB" id="A0A9D1TLP2"/>
<dbReference type="Proteomes" id="UP000824162">
    <property type="component" value="Unassembled WGS sequence"/>
</dbReference>
<sequence>MLITKAIEAADALCPNDYTLDEKLRWCSEVNLALRCGVKKLYDMIETVITSPDDIELPDDIPPDRIECVYIGGRLITRVDFRSLPYLSGDVFTERFGITFTSPQKMKVIYLTTPAELCDIIIKGSFNVSENKIEADELPLYEGDNIICEVLDSLSDEPSFSDPLDTYVLENDGRAVLLTDDIFTPGSGVNLAIRRVIDDETEAEAPYDRMYIEYLLAKAALYQHDYEAYSAHMLQYNSIFDEYKRDYKQRNPLNDLAVFKNIW</sequence>
<evidence type="ECO:0000313" key="1">
    <source>
        <dbReference type="EMBL" id="HIV86147.1"/>
    </source>
</evidence>
<reference evidence="1" key="2">
    <citation type="submission" date="2021-04" db="EMBL/GenBank/DDBJ databases">
        <authorList>
            <person name="Gilroy R."/>
        </authorList>
    </citation>
    <scope>NUCLEOTIDE SEQUENCE</scope>
    <source>
        <strain evidence="1">5790</strain>
    </source>
</reference>
<name>A0A9D1TLP2_9FIRM</name>
<proteinExistence type="predicted"/>
<gene>
    <name evidence="1" type="ORF">H9900_04985</name>
</gene>
<accession>A0A9D1TLP2</accession>
<evidence type="ECO:0000313" key="2">
    <source>
        <dbReference type="Proteomes" id="UP000824162"/>
    </source>
</evidence>
<protein>
    <submittedName>
        <fullName evidence="1">Uncharacterized protein</fullName>
    </submittedName>
</protein>
<organism evidence="1 2">
    <name type="scientific">Candidatus Monoglobus merdigallinarum</name>
    <dbReference type="NCBI Taxonomy" id="2838698"/>
    <lineage>
        <taxon>Bacteria</taxon>
        <taxon>Bacillati</taxon>
        <taxon>Bacillota</taxon>
        <taxon>Clostridia</taxon>
        <taxon>Monoglobales</taxon>
        <taxon>Monoglobaceae</taxon>
        <taxon>Monoglobus</taxon>
    </lineage>
</organism>
<reference evidence="1" key="1">
    <citation type="journal article" date="2021" name="PeerJ">
        <title>Extensive microbial diversity within the chicken gut microbiome revealed by metagenomics and culture.</title>
        <authorList>
            <person name="Gilroy R."/>
            <person name="Ravi A."/>
            <person name="Getino M."/>
            <person name="Pursley I."/>
            <person name="Horton D.L."/>
            <person name="Alikhan N.F."/>
            <person name="Baker D."/>
            <person name="Gharbi K."/>
            <person name="Hall N."/>
            <person name="Watson M."/>
            <person name="Adriaenssens E.M."/>
            <person name="Foster-Nyarko E."/>
            <person name="Jarju S."/>
            <person name="Secka A."/>
            <person name="Antonio M."/>
            <person name="Oren A."/>
            <person name="Chaudhuri R.R."/>
            <person name="La Ragione R."/>
            <person name="Hildebrand F."/>
            <person name="Pallen M.J."/>
        </authorList>
    </citation>
    <scope>NUCLEOTIDE SEQUENCE</scope>
    <source>
        <strain evidence="1">5790</strain>
    </source>
</reference>
<comment type="caution">
    <text evidence="1">The sequence shown here is derived from an EMBL/GenBank/DDBJ whole genome shotgun (WGS) entry which is preliminary data.</text>
</comment>
<dbReference type="EMBL" id="DXIJ01000105">
    <property type="protein sequence ID" value="HIV86147.1"/>
    <property type="molecule type" value="Genomic_DNA"/>
</dbReference>